<evidence type="ECO:0000313" key="2">
    <source>
        <dbReference type="EMBL" id="GMH13294.1"/>
    </source>
</evidence>
<evidence type="ECO:0000256" key="1">
    <source>
        <dbReference type="SAM" id="SignalP"/>
    </source>
</evidence>
<proteinExistence type="predicted"/>
<evidence type="ECO:0008006" key="4">
    <source>
        <dbReference type="Google" id="ProtNLM"/>
    </source>
</evidence>
<gene>
    <name evidence="2" type="ORF">Nepgr_015135</name>
</gene>
<sequence length="89" mass="9690">MPIEIDLQLLFCCWSFASVRCFIAPPSLSTGNRTDLAIASSTDRLFASQRVLNLLWRVSGDHHHRCRKWGTAGGGWSCGVKKELAAGGG</sequence>
<comment type="caution">
    <text evidence="2">The sequence shown here is derived from an EMBL/GenBank/DDBJ whole genome shotgun (WGS) entry which is preliminary data.</text>
</comment>
<feature type="signal peptide" evidence="1">
    <location>
        <begin position="1"/>
        <end position="21"/>
    </location>
</feature>
<keyword evidence="3" id="KW-1185">Reference proteome</keyword>
<keyword evidence="1" id="KW-0732">Signal</keyword>
<accession>A0AAD3SMC6</accession>
<dbReference type="AlphaFoldDB" id="A0AAD3SMC6"/>
<dbReference type="EMBL" id="BSYO01000012">
    <property type="protein sequence ID" value="GMH13294.1"/>
    <property type="molecule type" value="Genomic_DNA"/>
</dbReference>
<dbReference type="Proteomes" id="UP001279734">
    <property type="component" value="Unassembled WGS sequence"/>
</dbReference>
<name>A0AAD3SMC6_NEPGR</name>
<evidence type="ECO:0000313" key="3">
    <source>
        <dbReference type="Proteomes" id="UP001279734"/>
    </source>
</evidence>
<reference evidence="2" key="1">
    <citation type="submission" date="2023-05" db="EMBL/GenBank/DDBJ databases">
        <title>Nepenthes gracilis genome sequencing.</title>
        <authorList>
            <person name="Fukushima K."/>
        </authorList>
    </citation>
    <scope>NUCLEOTIDE SEQUENCE</scope>
    <source>
        <strain evidence="2">SING2019-196</strain>
    </source>
</reference>
<feature type="chain" id="PRO_5042138618" description="Secreted protein" evidence="1">
    <location>
        <begin position="22"/>
        <end position="89"/>
    </location>
</feature>
<organism evidence="2 3">
    <name type="scientific">Nepenthes gracilis</name>
    <name type="common">Slender pitcher plant</name>
    <dbReference type="NCBI Taxonomy" id="150966"/>
    <lineage>
        <taxon>Eukaryota</taxon>
        <taxon>Viridiplantae</taxon>
        <taxon>Streptophyta</taxon>
        <taxon>Embryophyta</taxon>
        <taxon>Tracheophyta</taxon>
        <taxon>Spermatophyta</taxon>
        <taxon>Magnoliopsida</taxon>
        <taxon>eudicotyledons</taxon>
        <taxon>Gunneridae</taxon>
        <taxon>Pentapetalae</taxon>
        <taxon>Caryophyllales</taxon>
        <taxon>Nepenthaceae</taxon>
        <taxon>Nepenthes</taxon>
    </lineage>
</organism>
<protein>
    <recommendedName>
        <fullName evidence="4">Secreted protein</fullName>
    </recommendedName>
</protein>